<feature type="transmembrane region" description="Helical" evidence="1">
    <location>
        <begin position="90"/>
        <end position="109"/>
    </location>
</feature>
<dbReference type="InterPro" id="IPR039447">
    <property type="entry name" value="UreH-like_TM_dom"/>
</dbReference>
<name>A0AA91IBF7_VARPD</name>
<sequence>MQFALAGAAFVMGLAGGPHCVAMCGAASSAVIRIVPLAPTAHHGAMATFAAPGAFHLGRFASYAAAGAVAAASVDSLALASTQIAALRPLWVLLHVFVFAWGAMLAATGRQPLWAQRIGRSLESRLRSHAGGTWLGVLATGLLWVALPCGLLYSALMLAGLANGALEGAALMALFAAGSGISLLVGPCLWQRLRLVGGRTRQAWGARVAGVLLAAVAVQALWSDLVRQIDAWCR</sequence>
<comment type="caution">
    <text evidence="3">The sequence shown here is derived from an EMBL/GenBank/DDBJ whole genome shotgun (WGS) entry which is preliminary data.</text>
</comment>
<dbReference type="PANTHER" id="PTHR42208">
    <property type="entry name" value="HEAVY METAL TRANSPORTER-RELATED"/>
    <property type="match status" value="1"/>
</dbReference>
<feature type="transmembrane region" description="Helical" evidence="1">
    <location>
        <begin position="168"/>
        <end position="190"/>
    </location>
</feature>
<evidence type="ECO:0000256" key="1">
    <source>
        <dbReference type="SAM" id="Phobius"/>
    </source>
</evidence>
<keyword evidence="1" id="KW-0812">Transmembrane</keyword>
<keyword evidence="1" id="KW-1133">Transmembrane helix</keyword>
<evidence type="ECO:0000259" key="2">
    <source>
        <dbReference type="Pfam" id="PF13386"/>
    </source>
</evidence>
<proteinExistence type="predicted"/>
<feature type="domain" description="Urease accessory protein UreH-like transmembrane" evidence="2">
    <location>
        <begin position="8"/>
        <end position="217"/>
    </location>
</feature>
<dbReference type="Proteomes" id="UP000077852">
    <property type="component" value="Unassembled WGS sequence"/>
</dbReference>
<organism evidence="3 4">
    <name type="scientific">Variovorax paradoxus</name>
    <dbReference type="NCBI Taxonomy" id="34073"/>
    <lineage>
        <taxon>Bacteria</taxon>
        <taxon>Pseudomonadati</taxon>
        <taxon>Pseudomonadota</taxon>
        <taxon>Betaproteobacteria</taxon>
        <taxon>Burkholderiales</taxon>
        <taxon>Comamonadaceae</taxon>
        <taxon>Variovorax</taxon>
    </lineage>
</organism>
<dbReference type="PANTHER" id="PTHR42208:SF1">
    <property type="entry name" value="HEAVY METAL TRANSPORTER"/>
    <property type="match status" value="1"/>
</dbReference>
<feature type="transmembrane region" description="Helical" evidence="1">
    <location>
        <begin position="202"/>
        <end position="222"/>
    </location>
</feature>
<dbReference type="AlphaFoldDB" id="A0AA91IBF7"/>
<protein>
    <recommendedName>
        <fullName evidence="2">Urease accessory protein UreH-like transmembrane domain-containing protein</fullName>
    </recommendedName>
</protein>
<keyword evidence="1" id="KW-0472">Membrane</keyword>
<dbReference type="Pfam" id="PF13386">
    <property type="entry name" value="DsbD_2"/>
    <property type="match status" value="1"/>
</dbReference>
<dbReference type="RefSeq" id="WP_081267741.1">
    <property type="nucleotide sequence ID" value="NZ_LVHG01000037.1"/>
</dbReference>
<accession>A0AA91IBF7</accession>
<gene>
    <name evidence="3" type="ORF">A3K87_14660</name>
</gene>
<evidence type="ECO:0000313" key="3">
    <source>
        <dbReference type="EMBL" id="OAK64613.1"/>
    </source>
</evidence>
<dbReference type="EMBL" id="LVHG01000037">
    <property type="protein sequence ID" value="OAK64613.1"/>
    <property type="molecule type" value="Genomic_DNA"/>
</dbReference>
<reference evidence="3 4" key="1">
    <citation type="submission" date="2016-03" db="EMBL/GenBank/DDBJ databases">
        <title>Genome sequence of Variovorax paradoxus KB5.</title>
        <authorList>
            <person name="Jeong H."/>
            <person name="Hong C.E."/>
            <person name="Jo S.H."/>
            <person name="Park J.M."/>
        </authorList>
    </citation>
    <scope>NUCLEOTIDE SEQUENCE [LARGE SCALE GENOMIC DNA]</scope>
    <source>
        <strain evidence="3 4">KB5</strain>
    </source>
</reference>
<feature type="transmembrane region" description="Helical" evidence="1">
    <location>
        <begin position="130"/>
        <end position="156"/>
    </location>
</feature>
<evidence type="ECO:0000313" key="4">
    <source>
        <dbReference type="Proteomes" id="UP000077852"/>
    </source>
</evidence>